<dbReference type="STRING" id="649639.Bcell_3561"/>
<dbReference type="Pfam" id="PF16895">
    <property type="entry name" value="DUF5085"/>
    <property type="match status" value="1"/>
</dbReference>
<dbReference type="RefSeq" id="WP_013490133.1">
    <property type="nucleotide sequence ID" value="NC_014829.1"/>
</dbReference>
<dbReference type="AlphaFoldDB" id="E6TRH2"/>
<gene>
    <name evidence="1" type="ordered locus">Bcell_3561</name>
</gene>
<sequence length="147" mass="17367">MINPMDSIRYKNVVSKRYQVYYRDLDSVIEEFVTEIVEQEGTLKGPLFYSLNNIPLDEIMQIELFMPIEEDDMALLDGQYFHSYFSVEDMISLCLFDEFETKTEIAYRALIDYIEEQQLKQITPIFHVVSGDETLQYMFIKIGVTID</sequence>
<evidence type="ECO:0000313" key="1">
    <source>
        <dbReference type="EMBL" id="ADU31802.1"/>
    </source>
</evidence>
<dbReference type="KEGG" id="bco:Bcell_3561"/>
<dbReference type="eggNOG" id="ENOG5032D56">
    <property type="taxonomic scope" value="Bacteria"/>
</dbReference>
<name>E6TRH2_EVAC2</name>
<evidence type="ECO:0000313" key="2">
    <source>
        <dbReference type="Proteomes" id="UP000001401"/>
    </source>
</evidence>
<evidence type="ECO:0008006" key="3">
    <source>
        <dbReference type="Google" id="ProtNLM"/>
    </source>
</evidence>
<reference evidence="1 2" key="1">
    <citation type="submission" date="2010-12" db="EMBL/GenBank/DDBJ databases">
        <title>Complete sequence of Bacillus cellulosilyticus DSM 2522.</title>
        <authorList>
            <consortium name="US DOE Joint Genome Institute"/>
            <person name="Lucas S."/>
            <person name="Copeland A."/>
            <person name="Lapidus A."/>
            <person name="Cheng J.-F."/>
            <person name="Bruce D."/>
            <person name="Goodwin L."/>
            <person name="Pitluck S."/>
            <person name="Chertkov O."/>
            <person name="Detter J.C."/>
            <person name="Han C."/>
            <person name="Tapia R."/>
            <person name="Land M."/>
            <person name="Hauser L."/>
            <person name="Jeffries C."/>
            <person name="Kyrpides N."/>
            <person name="Ivanova N."/>
            <person name="Mikhailova N."/>
            <person name="Brumm P."/>
            <person name="Mead D."/>
            <person name="Woyke T."/>
        </authorList>
    </citation>
    <scope>NUCLEOTIDE SEQUENCE [LARGE SCALE GENOMIC DNA]</scope>
    <source>
        <strain evidence="2">ATCC 21833 / DSM 2522 / FERM P-1141 / JCM 9156 / N-4</strain>
    </source>
</reference>
<dbReference type="InterPro" id="IPR031664">
    <property type="entry name" value="DUF5085"/>
</dbReference>
<dbReference type="HOGENOM" id="CLU_143309_0_0_9"/>
<proteinExistence type="predicted"/>
<dbReference type="Proteomes" id="UP000001401">
    <property type="component" value="Chromosome"/>
</dbReference>
<dbReference type="OrthoDB" id="2620258at2"/>
<protein>
    <recommendedName>
        <fullName evidence="3">DUF5085 family protein</fullName>
    </recommendedName>
</protein>
<keyword evidence="2" id="KW-1185">Reference proteome</keyword>
<dbReference type="EMBL" id="CP002394">
    <property type="protein sequence ID" value="ADU31802.1"/>
    <property type="molecule type" value="Genomic_DNA"/>
</dbReference>
<accession>E6TRH2</accession>
<organism evidence="1 2">
    <name type="scientific">Evansella cellulosilytica (strain ATCC 21833 / DSM 2522 / FERM P-1141 / JCM 9156 / N-4)</name>
    <name type="common">Bacillus cellulosilyticus</name>
    <dbReference type="NCBI Taxonomy" id="649639"/>
    <lineage>
        <taxon>Bacteria</taxon>
        <taxon>Bacillati</taxon>
        <taxon>Bacillota</taxon>
        <taxon>Bacilli</taxon>
        <taxon>Bacillales</taxon>
        <taxon>Bacillaceae</taxon>
        <taxon>Evansella</taxon>
    </lineage>
</organism>